<dbReference type="AlphaFoldDB" id="A0AAD7BDR7"/>
<feature type="domain" description="C2H2-type" evidence="12">
    <location>
        <begin position="147"/>
        <end position="181"/>
    </location>
</feature>
<dbReference type="EMBL" id="JARKIF010000020">
    <property type="protein sequence ID" value="KAJ7617780.1"/>
    <property type="molecule type" value="Genomic_DNA"/>
</dbReference>
<keyword evidence="4" id="KW-0677">Repeat</keyword>
<evidence type="ECO:0000256" key="1">
    <source>
        <dbReference type="ARBA" id="ARBA00004123"/>
    </source>
</evidence>
<comment type="caution">
    <text evidence="13">The sequence shown here is derived from an EMBL/GenBank/DDBJ whole genome shotgun (WGS) entry which is preliminary data.</text>
</comment>
<evidence type="ECO:0000256" key="9">
    <source>
        <dbReference type="ARBA" id="ARBA00023242"/>
    </source>
</evidence>
<dbReference type="GO" id="GO:0031519">
    <property type="term" value="C:PcG protein complex"/>
    <property type="evidence" value="ECO:0007669"/>
    <property type="project" value="TreeGrafter"/>
</dbReference>
<evidence type="ECO:0000256" key="7">
    <source>
        <dbReference type="ARBA" id="ARBA00023015"/>
    </source>
</evidence>
<dbReference type="Gene3D" id="3.30.160.60">
    <property type="entry name" value="Classic Zinc Finger"/>
    <property type="match status" value="2"/>
</dbReference>
<evidence type="ECO:0000313" key="14">
    <source>
        <dbReference type="Proteomes" id="UP001221142"/>
    </source>
</evidence>
<evidence type="ECO:0000256" key="6">
    <source>
        <dbReference type="ARBA" id="ARBA00022833"/>
    </source>
</evidence>
<keyword evidence="9" id="KW-0539">Nucleus</keyword>
<dbReference type="GO" id="GO:0000785">
    <property type="term" value="C:chromatin"/>
    <property type="evidence" value="ECO:0007669"/>
    <property type="project" value="TreeGrafter"/>
</dbReference>
<dbReference type="GO" id="GO:0008270">
    <property type="term" value="F:zinc ion binding"/>
    <property type="evidence" value="ECO:0007669"/>
    <property type="project" value="UniProtKB-KW"/>
</dbReference>
<keyword evidence="8" id="KW-0804">Transcription</keyword>
<organism evidence="13 14">
    <name type="scientific">Roridomyces roridus</name>
    <dbReference type="NCBI Taxonomy" id="1738132"/>
    <lineage>
        <taxon>Eukaryota</taxon>
        <taxon>Fungi</taxon>
        <taxon>Dikarya</taxon>
        <taxon>Basidiomycota</taxon>
        <taxon>Agaricomycotina</taxon>
        <taxon>Agaricomycetes</taxon>
        <taxon>Agaricomycetidae</taxon>
        <taxon>Agaricales</taxon>
        <taxon>Marasmiineae</taxon>
        <taxon>Mycenaceae</taxon>
        <taxon>Roridomyces</taxon>
    </lineage>
</organism>
<keyword evidence="5 10" id="KW-0863">Zinc-finger</keyword>
<dbReference type="SMART" id="SM00355">
    <property type="entry name" value="ZnF_C2H2"/>
    <property type="match status" value="2"/>
</dbReference>
<accession>A0AAD7BDR7</accession>
<dbReference type="PROSITE" id="PS00028">
    <property type="entry name" value="ZINC_FINGER_C2H2_1"/>
    <property type="match status" value="2"/>
</dbReference>
<comment type="subcellular location">
    <subcellularLocation>
        <location evidence="1">Nucleus</location>
    </subcellularLocation>
</comment>
<dbReference type="GO" id="GO:0005667">
    <property type="term" value="C:transcription regulator complex"/>
    <property type="evidence" value="ECO:0007669"/>
    <property type="project" value="TreeGrafter"/>
</dbReference>
<evidence type="ECO:0000256" key="3">
    <source>
        <dbReference type="ARBA" id="ARBA00022723"/>
    </source>
</evidence>
<evidence type="ECO:0000256" key="2">
    <source>
        <dbReference type="ARBA" id="ARBA00006991"/>
    </source>
</evidence>
<evidence type="ECO:0000256" key="10">
    <source>
        <dbReference type="PROSITE-ProRule" id="PRU00042"/>
    </source>
</evidence>
<protein>
    <recommendedName>
        <fullName evidence="12">C2H2-type domain-containing protein</fullName>
    </recommendedName>
</protein>
<name>A0AAD7BDR7_9AGAR</name>
<dbReference type="GO" id="GO:0000978">
    <property type="term" value="F:RNA polymerase II cis-regulatory region sequence-specific DNA binding"/>
    <property type="evidence" value="ECO:0007669"/>
    <property type="project" value="TreeGrafter"/>
</dbReference>
<feature type="domain" description="C2H2-type" evidence="12">
    <location>
        <begin position="119"/>
        <end position="146"/>
    </location>
</feature>
<gene>
    <name evidence="13" type="ORF">FB45DRAFT_214623</name>
</gene>
<sequence length="254" mass="28054">MPGATASPASAPTQSKVVLPSIHEMFPEYLFPHHLHRGNVPSTAFRSGAGCPIPSSAHAHLAANRQRRPASDRDVPASRYSPDGDTYPEVEFEGDNDNDFNEEQPEEDGVEGSAGARKHVCHTCGKRFNRPSSLKIHVNTHTGAMPFRCPYPNCNRAFNVNSNMRRHYRNHATTIHGGPTTYSYNYPSSTALVATVSCVATFPFPSRRRPSPCPLYPRGVSGAPAHVRLQVRPTHPSLIITSRPDRRRGIRRVM</sequence>
<dbReference type="InterPro" id="IPR013087">
    <property type="entry name" value="Znf_C2H2_type"/>
</dbReference>
<dbReference type="PROSITE" id="PS50157">
    <property type="entry name" value="ZINC_FINGER_C2H2_2"/>
    <property type="match status" value="2"/>
</dbReference>
<evidence type="ECO:0000256" key="8">
    <source>
        <dbReference type="ARBA" id="ARBA00023163"/>
    </source>
</evidence>
<dbReference type="Proteomes" id="UP001221142">
    <property type="component" value="Unassembled WGS sequence"/>
</dbReference>
<dbReference type="SUPFAM" id="SSF57667">
    <property type="entry name" value="beta-beta-alpha zinc fingers"/>
    <property type="match status" value="1"/>
</dbReference>
<keyword evidence="3" id="KW-0479">Metal-binding</keyword>
<evidence type="ECO:0000256" key="11">
    <source>
        <dbReference type="SAM" id="MobiDB-lite"/>
    </source>
</evidence>
<dbReference type="Pfam" id="PF00096">
    <property type="entry name" value="zf-C2H2"/>
    <property type="match status" value="2"/>
</dbReference>
<evidence type="ECO:0000313" key="13">
    <source>
        <dbReference type="EMBL" id="KAJ7617780.1"/>
    </source>
</evidence>
<evidence type="ECO:0000259" key="12">
    <source>
        <dbReference type="PROSITE" id="PS50157"/>
    </source>
</evidence>
<dbReference type="PANTHER" id="PTHR14003:SF20">
    <property type="entry name" value="FINGER DOMAIN PROTEIN, PUTATIVE (AFU_ORTHOLOGUE AFUA_4G10380)-RELATED"/>
    <property type="match status" value="1"/>
</dbReference>
<proteinExistence type="inferred from homology"/>
<dbReference type="InterPro" id="IPR036236">
    <property type="entry name" value="Znf_C2H2_sf"/>
</dbReference>
<reference evidence="13" key="1">
    <citation type="submission" date="2023-03" db="EMBL/GenBank/DDBJ databases">
        <title>Massive genome expansion in bonnet fungi (Mycena s.s.) driven by repeated elements and novel gene families across ecological guilds.</title>
        <authorList>
            <consortium name="Lawrence Berkeley National Laboratory"/>
            <person name="Harder C.B."/>
            <person name="Miyauchi S."/>
            <person name="Viragh M."/>
            <person name="Kuo A."/>
            <person name="Thoen E."/>
            <person name="Andreopoulos B."/>
            <person name="Lu D."/>
            <person name="Skrede I."/>
            <person name="Drula E."/>
            <person name="Henrissat B."/>
            <person name="Morin E."/>
            <person name="Kohler A."/>
            <person name="Barry K."/>
            <person name="LaButti K."/>
            <person name="Morin E."/>
            <person name="Salamov A."/>
            <person name="Lipzen A."/>
            <person name="Mereny Z."/>
            <person name="Hegedus B."/>
            <person name="Baldrian P."/>
            <person name="Stursova M."/>
            <person name="Weitz H."/>
            <person name="Taylor A."/>
            <person name="Grigoriev I.V."/>
            <person name="Nagy L.G."/>
            <person name="Martin F."/>
            <person name="Kauserud H."/>
        </authorList>
    </citation>
    <scope>NUCLEOTIDE SEQUENCE</scope>
    <source>
        <strain evidence="13">9284</strain>
    </source>
</reference>
<feature type="compositionally biased region" description="Acidic residues" evidence="11">
    <location>
        <begin position="86"/>
        <end position="110"/>
    </location>
</feature>
<keyword evidence="6" id="KW-0862">Zinc</keyword>
<dbReference type="PANTHER" id="PTHR14003">
    <property type="entry name" value="TRANSCRIPTIONAL REPRESSOR PROTEIN YY"/>
    <property type="match status" value="1"/>
</dbReference>
<evidence type="ECO:0000256" key="5">
    <source>
        <dbReference type="ARBA" id="ARBA00022771"/>
    </source>
</evidence>
<keyword evidence="14" id="KW-1185">Reference proteome</keyword>
<comment type="similarity">
    <text evidence="2">Belongs to the krueppel C2H2-type zinc-finger protein family.</text>
</comment>
<feature type="region of interest" description="Disordered" evidence="11">
    <location>
        <begin position="59"/>
        <end position="114"/>
    </location>
</feature>
<keyword evidence="7" id="KW-0805">Transcription regulation</keyword>
<dbReference type="GO" id="GO:0000981">
    <property type="term" value="F:DNA-binding transcription factor activity, RNA polymerase II-specific"/>
    <property type="evidence" value="ECO:0007669"/>
    <property type="project" value="TreeGrafter"/>
</dbReference>
<dbReference type="FunFam" id="3.30.160.60:FF:000193">
    <property type="entry name" value="Zinc finger protein 300"/>
    <property type="match status" value="1"/>
</dbReference>
<evidence type="ECO:0000256" key="4">
    <source>
        <dbReference type="ARBA" id="ARBA00022737"/>
    </source>
</evidence>